<sequence length="51" mass="5597">MVSDLMMSWLPVLGCTSSSAEVINPVTPGWVLHVLLPVVLILLAVRVRRAR</sequence>
<protein>
    <submittedName>
        <fullName evidence="2">Uncharacterized protein</fullName>
    </submittedName>
</protein>
<gene>
    <name evidence="2" type="ORF">HD597_012491</name>
</gene>
<comment type="caution">
    <text evidence="2">The sequence shown here is derived from an EMBL/GenBank/DDBJ whole genome shotgun (WGS) entry which is preliminary data.</text>
</comment>
<dbReference type="RefSeq" id="WP_253758788.1">
    <property type="nucleotide sequence ID" value="NZ_BAABKA010000055.1"/>
</dbReference>
<evidence type="ECO:0000256" key="1">
    <source>
        <dbReference type="SAM" id="Phobius"/>
    </source>
</evidence>
<keyword evidence="1" id="KW-0472">Membrane</keyword>
<accession>A0A9X2KCW2</accession>
<proteinExistence type="predicted"/>
<reference evidence="2" key="1">
    <citation type="submission" date="2022-06" db="EMBL/GenBank/DDBJ databases">
        <title>Sequencing the genomes of 1000 actinobacteria strains.</title>
        <authorList>
            <person name="Klenk H.-P."/>
        </authorList>
    </citation>
    <scope>NUCLEOTIDE SEQUENCE</scope>
    <source>
        <strain evidence="2">DSM 46694</strain>
    </source>
</reference>
<evidence type="ECO:0000313" key="2">
    <source>
        <dbReference type="EMBL" id="MCP2365471.1"/>
    </source>
</evidence>
<feature type="transmembrane region" description="Helical" evidence="1">
    <location>
        <begin position="30"/>
        <end position="47"/>
    </location>
</feature>
<evidence type="ECO:0000313" key="3">
    <source>
        <dbReference type="Proteomes" id="UP001139648"/>
    </source>
</evidence>
<keyword evidence="3" id="KW-1185">Reference proteome</keyword>
<keyword evidence="1" id="KW-0812">Transmembrane</keyword>
<dbReference type="EMBL" id="JAMZEB010000002">
    <property type="protein sequence ID" value="MCP2365471.1"/>
    <property type="molecule type" value="Genomic_DNA"/>
</dbReference>
<name>A0A9X2KCW2_9ACTN</name>
<dbReference type="Proteomes" id="UP001139648">
    <property type="component" value="Unassembled WGS sequence"/>
</dbReference>
<dbReference type="AlphaFoldDB" id="A0A9X2KCW2"/>
<organism evidence="2 3">
    <name type="scientific">Nonomuraea thailandensis</name>
    <dbReference type="NCBI Taxonomy" id="1188745"/>
    <lineage>
        <taxon>Bacteria</taxon>
        <taxon>Bacillati</taxon>
        <taxon>Actinomycetota</taxon>
        <taxon>Actinomycetes</taxon>
        <taxon>Streptosporangiales</taxon>
        <taxon>Streptosporangiaceae</taxon>
        <taxon>Nonomuraea</taxon>
    </lineage>
</organism>
<keyword evidence="1" id="KW-1133">Transmembrane helix</keyword>